<dbReference type="Proteomes" id="UP000233786">
    <property type="component" value="Unassembled WGS sequence"/>
</dbReference>
<gene>
    <name evidence="1" type="ORF">A8926_1397</name>
</gene>
<dbReference type="EMBL" id="PJNB01000001">
    <property type="protein sequence ID" value="PKW13833.1"/>
    <property type="molecule type" value="Genomic_DNA"/>
</dbReference>
<evidence type="ECO:0000313" key="1">
    <source>
        <dbReference type="EMBL" id="PKW13833.1"/>
    </source>
</evidence>
<evidence type="ECO:0008006" key="3">
    <source>
        <dbReference type="Google" id="ProtNLM"/>
    </source>
</evidence>
<protein>
    <recommendedName>
        <fullName evidence="3">Alpha amylase inhibitor</fullName>
    </recommendedName>
</protein>
<accession>A0A2N3XT40</accession>
<organism evidence="1 2">
    <name type="scientific">Saccharopolyspora spinosa</name>
    <dbReference type="NCBI Taxonomy" id="60894"/>
    <lineage>
        <taxon>Bacteria</taxon>
        <taxon>Bacillati</taxon>
        <taxon>Actinomycetota</taxon>
        <taxon>Actinomycetes</taxon>
        <taxon>Pseudonocardiales</taxon>
        <taxon>Pseudonocardiaceae</taxon>
        <taxon>Saccharopolyspora</taxon>
    </lineage>
</organism>
<name>A0A2N3XT40_SACSN</name>
<dbReference type="STRING" id="994479.GCA_000194155_04108"/>
<sequence length="96" mass="10486">MMLLGVPGAATAEGDDVDVASPPAPGCMTWRVVKKIPPLYTTFRIHNGCVAPYTVRLDIAYAPDTACVRVDPFRFVDQDNDWNYGEPSIQGVVLCE</sequence>
<comment type="caution">
    <text evidence="1">The sequence shown here is derived from an EMBL/GenBank/DDBJ whole genome shotgun (WGS) entry which is preliminary data.</text>
</comment>
<proteinExistence type="predicted"/>
<evidence type="ECO:0000313" key="2">
    <source>
        <dbReference type="Proteomes" id="UP000233786"/>
    </source>
</evidence>
<dbReference type="AlphaFoldDB" id="A0A2N3XT40"/>
<dbReference type="RefSeq" id="WP_143539453.1">
    <property type="nucleotide sequence ID" value="NZ_CP061007.1"/>
</dbReference>
<keyword evidence="2" id="KW-1185">Reference proteome</keyword>
<reference evidence="1" key="1">
    <citation type="submission" date="2017-12" db="EMBL/GenBank/DDBJ databases">
        <title>Sequencing the genomes of 1000 Actinobacteria strains.</title>
        <authorList>
            <person name="Klenk H.-P."/>
        </authorList>
    </citation>
    <scope>NUCLEOTIDE SEQUENCE [LARGE SCALE GENOMIC DNA]</scope>
    <source>
        <strain evidence="1">DSM 44228</strain>
    </source>
</reference>